<proteinExistence type="predicted"/>
<dbReference type="RefSeq" id="WP_307020515.1">
    <property type="nucleotide sequence ID" value="NZ_JAUSUI010000005.1"/>
</dbReference>
<name>A0ABU0BDZ2_9HYPH</name>
<evidence type="ECO:0000313" key="1">
    <source>
        <dbReference type="EMBL" id="MDQ0303814.1"/>
    </source>
</evidence>
<keyword evidence="2" id="KW-1185">Reference proteome</keyword>
<protein>
    <submittedName>
        <fullName evidence="1">Uncharacterized protein</fullName>
    </submittedName>
</protein>
<dbReference type="EMBL" id="JAUSUI010000005">
    <property type="protein sequence ID" value="MDQ0303814.1"/>
    <property type="molecule type" value="Genomic_DNA"/>
</dbReference>
<accession>A0ABU0BDZ2</accession>
<reference evidence="1 2" key="1">
    <citation type="submission" date="2023-07" db="EMBL/GenBank/DDBJ databases">
        <title>Genomic Encyclopedia of Type Strains, Phase IV (KMG-IV): sequencing the most valuable type-strain genomes for metagenomic binning, comparative biology and taxonomic classification.</title>
        <authorList>
            <person name="Goeker M."/>
        </authorList>
    </citation>
    <scope>NUCLEOTIDE SEQUENCE [LARGE SCALE GENOMIC DNA]</scope>
    <source>
        <strain evidence="1 2">DSM 2457</strain>
    </source>
</reference>
<dbReference type="Proteomes" id="UP001224682">
    <property type="component" value="Unassembled WGS sequence"/>
</dbReference>
<gene>
    <name evidence="1" type="ORF">J2S75_002848</name>
</gene>
<evidence type="ECO:0000313" key="2">
    <source>
        <dbReference type="Proteomes" id="UP001224682"/>
    </source>
</evidence>
<organism evidence="1 2">
    <name type="scientific">Ancylobacter polymorphus</name>
    <dbReference type="NCBI Taxonomy" id="223390"/>
    <lineage>
        <taxon>Bacteria</taxon>
        <taxon>Pseudomonadati</taxon>
        <taxon>Pseudomonadota</taxon>
        <taxon>Alphaproteobacteria</taxon>
        <taxon>Hyphomicrobiales</taxon>
        <taxon>Xanthobacteraceae</taxon>
        <taxon>Ancylobacter</taxon>
    </lineage>
</organism>
<comment type="caution">
    <text evidence="1">The sequence shown here is derived from an EMBL/GenBank/DDBJ whole genome shotgun (WGS) entry which is preliminary data.</text>
</comment>
<sequence length="74" mass="8058">MTKRIVVHFEDETGATVCSQPRKYKPAIGDVLLLNGSAYAVQAKRDSATSLDFYAKPERKAVDDVGSYDGIVHG</sequence>